<keyword evidence="4" id="KW-0547">Nucleotide-binding</keyword>
<name>A0ABY8QV07_9MICO</name>
<dbReference type="InterPro" id="IPR003439">
    <property type="entry name" value="ABC_transporter-like_ATP-bd"/>
</dbReference>
<dbReference type="InterPro" id="IPR003593">
    <property type="entry name" value="AAA+_ATPase"/>
</dbReference>
<feature type="domain" description="ABC transporter" evidence="7">
    <location>
        <begin position="2"/>
        <end position="229"/>
    </location>
</feature>
<evidence type="ECO:0000256" key="4">
    <source>
        <dbReference type="ARBA" id="ARBA00022741"/>
    </source>
</evidence>
<proteinExistence type="inferred from homology"/>
<evidence type="ECO:0000313" key="9">
    <source>
        <dbReference type="Proteomes" id="UP001209083"/>
    </source>
</evidence>
<gene>
    <name evidence="8" type="ORF">LWF01_00220</name>
</gene>
<organism evidence="8 9">
    <name type="scientific">Saxibacter everestensis</name>
    <dbReference type="NCBI Taxonomy" id="2909229"/>
    <lineage>
        <taxon>Bacteria</taxon>
        <taxon>Bacillati</taxon>
        <taxon>Actinomycetota</taxon>
        <taxon>Actinomycetes</taxon>
        <taxon>Micrococcales</taxon>
        <taxon>Brevibacteriaceae</taxon>
        <taxon>Saxibacter</taxon>
    </lineage>
</organism>
<keyword evidence="3" id="KW-0813">Transport</keyword>
<dbReference type="SUPFAM" id="SSF52540">
    <property type="entry name" value="P-loop containing nucleoside triphosphate hydrolases"/>
    <property type="match status" value="1"/>
</dbReference>
<dbReference type="PANTHER" id="PTHR42711:SF5">
    <property type="entry name" value="ABC TRANSPORTER ATP-BINDING PROTEIN NATA"/>
    <property type="match status" value="1"/>
</dbReference>
<keyword evidence="5 8" id="KW-0067">ATP-binding</keyword>
<reference evidence="8 9" key="1">
    <citation type="submission" date="2023-05" db="EMBL/GenBank/DDBJ databases">
        <title>Lithophilousrod everest ZFBP1038 complete genpme.</title>
        <authorList>
            <person name="Tian M."/>
        </authorList>
    </citation>
    <scope>NUCLEOTIDE SEQUENCE [LARGE SCALE GENOMIC DNA]</scope>
    <source>
        <strain evidence="8 9">ZFBP1038</strain>
    </source>
</reference>
<dbReference type="InterPro" id="IPR050763">
    <property type="entry name" value="ABC_transporter_ATP-binding"/>
</dbReference>
<dbReference type="Pfam" id="PF00005">
    <property type="entry name" value="ABC_tran"/>
    <property type="match status" value="1"/>
</dbReference>
<dbReference type="InterPro" id="IPR025302">
    <property type="entry name" value="DrrA1/2-like_C"/>
</dbReference>
<dbReference type="RefSeq" id="WP_349639025.1">
    <property type="nucleotide sequence ID" value="NZ_CP090958.1"/>
</dbReference>
<dbReference type="PANTHER" id="PTHR42711">
    <property type="entry name" value="ABC TRANSPORTER ATP-BINDING PROTEIN"/>
    <property type="match status" value="1"/>
</dbReference>
<evidence type="ECO:0000256" key="5">
    <source>
        <dbReference type="ARBA" id="ARBA00022840"/>
    </source>
</evidence>
<dbReference type="Pfam" id="PF13732">
    <property type="entry name" value="DrrA1-3_C"/>
    <property type="match status" value="1"/>
</dbReference>
<keyword evidence="6" id="KW-0046">Antibiotic resistance</keyword>
<comment type="similarity">
    <text evidence="2">Belongs to the ABC transporter superfamily.</text>
</comment>
<keyword evidence="9" id="KW-1185">Reference proteome</keyword>
<dbReference type="PROSITE" id="PS50893">
    <property type="entry name" value="ABC_TRANSPORTER_2"/>
    <property type="match status" value="1"/>
</dbReference>
<evidence type="ECO:0000256" key="6">
    <source>
        <dbReference type="ARBA" id="ARBA00023251"/>
    </source>
</evidence>
<evidence type="ECO:0000256" key="1">
    <source>
        <dbReference type="ARBA" id="ARBA00004202"/>
    </source>
</evidence>
<protein>
    <submittedName>
        <fullName evidence="8">ATP-binding cassette domain-containing protein</fullName>
    </submittedName>
</protein>
<dbReference type="InterPro" id="IPR027417">
    <property type="entry name" value="P-loop_NTPase"/>
</dbReference>
<dbReference type="Gene3D" id="3.40.50.300">
    <property type="entry name" value="P-loop containing nucleotide triphosphate hydrolases"/>
    <property type="match status" value="1"/>
</dbReference>
<dbReference type="GO" id="GO:0005524">
    <property type="term" value="F:ATP binding"/>
    <property type="evidence" value="ECO:0007669"/>
    <property type="project" value="UniProtKB-KW"/>
</dbReference>
<comment type="subcellular location">
    <subcellularLocation>
        <location evidence="1">Cell membrane</location>
        <topology evidence="1">Peripheral membrane protein</topology>
    </subcellularLocation>
</comment>
<dbReference type="EMBL" id="CP090958">
    <property type="protein sequence ID" value="WGW12226.1"/>
    <property type="molecule type" value="Genomic_DNA"/>
</dbReference>
<evidence type="ECO:0000256" key="2">
    <source>
        <dbReference type="ARBA" id="ARBA00005417"/>
    </source>
</evidence>
<evidence type="ECO:0000313" key="8">
    <source>
        <dbReference type="EMBL" id="WGW12226.1"/>
    </source>
</evidence>
<dbReference type="Proteomes" id="UP001209083">
    <property type="component" value="Chromosome"/>
</dbReference>
<dbReference type="SMART" id="SM00382">
    <property type="entry name" value="AAA"/>
    <property type="match status" value="1"/>
</dbReference>
<evidence type="ECO:0000256" key="3">
    <source>
        <dbReference type="ARBA" id="ARBA00022448"/>
    </source>
</evidence>
<sequence>MLEVKSVSKSLGDRTILDEVSFSADAGRITGLVGARGAGKTTALRIVLGLMDADDGSVELDGEELEGGDRQNFGYLPEERGLYPSMPVGEQLVYFARLHGMSLGAAEKNAITLLERFDISDRAYSLLEQLTASEAQRVQIAAALAHDPDVVVLDEPFRDLDDEGIQLVFKFLADHAASGVPILIASDRWDQVEKFADDVVVLSRGKVHDSGSTDALRNRDGQQFELELSSDTGWIHDIEGIEVLEQAERRAIFSTNEKTKAQDVLRRAVETGDVRKFSSVSPALAEVFREVV</sequence>
<accession>A0ABY8QV07</accession>
<evidence type="ECO:0000259" key="7">
    <source>
        <dbReference type="PROSITE" id="PS50893"/>
    </source>
</evidence>